<dbReference type="InterPro" id="IPR013584">
    <property type="entry name" value="RAP"/>
</dbReference>
<reference evidence="3" key="1">
    <citation type="submission" date="2021-01" db="EMBL/GenBank/DDBJ databases">
        <authorList>
            <person name="Corre E."/>
            <person name="Pelletier E."/>
            <person name="Niang G."/>
            <person name="Scheremetjew M."/>
            <person name="Finn R."/>
            <person name="Kale V."/>
            <person name="Holt S."/>
            <person name="Cochrane G."/>
            <person name="Meng A."/>
            <person name="Brown T."/>
            <person name="Cohen L."/>
        </authorList>
    </citation>
    <scope>NUCLEOTIDE SEQUENCE</scope>
    <source>
        <strain evidence="3">OF101</strain>
    </source>
</reference>
<sequence>MVNEAHLVRKWRNDQPEGRAAGLPPGGGELWMAMGYRAAELATGRPLPSWQPGSGDGATSSTAPIAGDAAAEGEAKPKQEQKCSLLSALRFMQDLASVQAGPYSALQQILGRILESAQELKPHHCYILLQSMSRLRIRHQKAASILERMSVIWMLLPGKKFVRAANAVAKLDLGNNIWARPLKVALLRLLPRLSGPHLALLKAIAVMELLDDSEAMKAYLEQCERTRANHVYPRHLQMIELHVHLLYPEVWAELDEELKLFLQEVRTAGEQSRAAGGYGPGAGQGQESDSEDSEGSDADSDEPEIARPATPSARGSFDKHRFSSELHQDLSRVLREALGVEHQNLVSAGPLTLDMCHLPTMTAVEAGARWQYYLRSPRLTALARRRQELIRAMDFRLIHVSYHRWEMLETDEAKADYLRKRLPSEVFAKRQEGATGVAGGTPQSSGEQQAHI</sequence>
<feature type="region of interest" description="Disordered" evidence="1">
    <location>
        <begin position="431"/>
        <end position="452"/>
    </location>
</feature>
<protein>
    <recommendedName>
        <fullName evidence="2">RAP domain-containing protein</fullName>
    </recommendedName>
</protein>
<feature type="compositionally biased region" description="Acidic residues" evidence="1">
    <location>
        <begin position="288"/>
        <end position="303"/>
    </location>
</feature>
<accession>A0A7S1LZA2</accession>
<evidence type="ECO:0000313" key="3">
    <source>
        <dbReference type="EMBL" id="CAD9117742.1"/>
    </source>
</evidence>
<dbReference type="AlphaFoldDB" id="A0A7S1LZA2"/>
<dbReference type="PROSITE" id="PS51286">
    <property type="entry name" value="RAP"/>
    <property type="match status" value="1"/>
</dbReference>
<evidence type="ECO:0000259" key="2">
    <source>
        <dbReference type="PROSITE" id="PS51286"/>
    </source>
</evidence>
<feature type="compositionally biased region" description="Polar residues" evidence="1">
    <location>
        <begin position="441"/>
        <end position="452"/>
    </location>
</feature>
<name>A0A7S1LZA2_ALECA</name>
<feature type="region of interest" description="Disordered" evidence="1">
    <location>
        <begin position="45"/>
        <end position="77"/>
    </location>
</feature>
<gene>
    <name evidence="3" type="ORF">ACAT0790_LOCUS15682</name>
</gene>
<dbReference type="EMBL" id="HBGE01026105">
    <property type="protein sequence ID" value="CAD9117742.1"/>
    <property type="molecule type" value="Transcribed_RNA"/>
</dbReference>
<evidence type="ECO:0000256" key="1">
    <source>
        <dbReference type="SAM" id="MobiDB-lite"/>
    </source>
</evidence>
<feature type="region of interest" description="Disordered" evidence="1">
    <location>
        <begin position="1"/>
        <end position="25"/>
    </location>
</feature>
<dbReference type="SMART" id="SM00952">
    <property type="entry name" value="RAP"/>
    <property type="match status" value="1"/>
</dbReference>
<dbReference type="Pfam" id="PF08373">
    <property type="entry name" value="RAP"/>
    <property type="match status" value="1"/>
</dbReference>
<feature type="region of interest" description="Disordered" evidence="1">
    <location>
        <begin position="272"/>
        <end position="321"/>
    </location>
</feature>
<organism evidence="3">
    <name type="scientific">Alexandrium catenella</name>
    <name type="common">Red tide dinoflagellate</name>
    <name type="synonym">Gonyaulax catenella</name>
    <dbReference type="NCBI Taxonomy" id="2925"/>
    <lineage>
        <taxon>Eukaryota</taxon>
        <taxon>Sar</taxon>
        <taxon>Alveolata</taxon>
        <taxon>Dinophyceae</taxon>
        <taxon>Gonyaulacales</taxon>
        <taxon>Pyrocystaceae</taxon>
        <taxon>Alexandrium</taxon>
    </lineage>
</organism>
<feature type="domain" description="RAP" evidence="2">
    <location>
        <begin position="362"/>
        <end position="420"/>
    </location>
</feature>
<proteinExistence type="predicted"/>